<dbReference type="EMBL" id="HE806319">
    <property type="protein sequence ID" value="CCH60563.1"/>
    <property type="molecule type" value="Genomic_DNA"/>
</dbReference>
<dbReference type="GO" id="GO:0050567">
    <property type="term" value="F:glutaminyl-tRNA synthase (glutamine-hydrolyzing) activity"/>
    <property type="evidence" value="ECO:0007669"/>
    <property type="project" value="UniProtKB-UniRule"/>
</dbReference>
<keyword evidence="3 8" id="KW-0547">Nucleotide-binding</keyword>
<dbReference type="PANTHER" id="PTHR11659:SF0">
    <property type="entry name" value="GLUTAMYL-TRNA(GLN) AMIDOTRANSFERASE SUBUNIT B, MITOCHONDRIAL"/>
    <property type="match status" value="1"/>
</dbReference>
<dbReference type="InterPro" id="IPR004413">
    <property type="entry name" value="GatB"/>
</dbReference>
<dbReference type="Proteomes" id="UP000002866">
    <property type="component" value="Chromosome 4"/>
</dbReference>
<accession>I2H2G1</accession>
<evidence type="ECO:0000256" key="2">
    <source>
        <dbReference type="ARBA" id="ARBA00022598"/>
    </source>
</evidence>
<dbReference type="InterPro" id="IPR003789">
    <property type="entry name" value="Asn/Gln_tRNA_amidoTrase-B-like"/>
</dbReference>
<reference evidence="10 11" key="1">
    <citation type="journal article" date="2011" name="Proc. Natl. Acad. Sci. U.S.A.">
        <title>Evolutionary erosion of yeast sex chromosomes by mating-type switching accidents.</title>
        <authorList>
            <person name="Gordon J.L."/>
            <person name="Armisen D."/>
            <person name="Proux-Wera E."/>
            <person name="Oheigeartaigh S.S."/>
            <person name="Byrne K.P."/>
            <person name="Wolfe K.H."/>
        </authorList>
    </citation>
    <scope>NUCLEOTIDE SEQUENCE [LARGE SCALE GENOMIC DNA]</scope>
    <source>
        <strain evidence="11">ATCC 34711 / CBS 6284 / DSM 70876 / NBRC 10599 / NRRL Y-10934 / UCD 77-7</strain>
    </source>
</reference>
<dbReference type="EC" id="6.3.5.-" evidence="8"/>
<keyword evidence="11" id="KW-1185">Reference proteome</keyword>
<protein>
    <recommendedName>
        <fullName evidence="8">Glutamyl-tRNA(Gln) amidotransferase subunit B, mitochondrial</fullName>
        <shortName evidence="8">Glu-AdT subunit B</shortName>
        <ecNumber evidence="8">6.3.5.-</ecNumber>
    </recommendedName>
</protein>
<dbReference type="InterPro" id="IPR017958">
    <property type="entry name" value="Gln-tRNA_amidoTrfase_suB_CS"/>
</dbReference>
<evidence type="ECO:0000256" key="8">
    <source>
        <dbReference type="HAMAP-Rule" id="MF_03147"/>
    </source>
</evidence>
<feature type="domain" description="Asn/Gln amidotransferase" evidence="9">
    <location>
        <begin position="397"/>
        <end position="565"/>
    </location>
</feature>
<comment type="subunit">
    <text evidence="8">Subunit of the heterotrimeric GatFAB amidotransferase (AdT) complex, composed of A, B and F subunits.</text>
</comment>
<dbReference type="SMART" id="SM00845">
    <property type="entry name" value="GatB_Yqey"/>
    <property type="match status" value="1"/>
</dbReference>
<dbReference type="KEGG" id="tbl:TBLA_0D00550"/>
<dbReference type="InterPro" id="IPR018027">
    <property type="entry name" value="Asn/Gln_amidotransferase"/>
</dbReference>
<dbReference type="RefSeq" id="XP_004180082.1">
    <property type="nucleotide sequence ID" value="XM_004180034.1"/>
</dbReference>
<organism evidence="10 11">
    <name type="scientific">Henningerozyma blattae (strain ATCC 34711 / CBS 6284 / DSM 70876 / NBRC 10599 / NRRL Y-10934 / UCD 77-7)</name>
    <name type="common">Yeast</name>
    <name type="synonym">Tetrapisispora blattae</name>
    <dbReference type="NCBI Taxonomy" id="1071380"/>
    <lineage>
        <taxon>Eukaryota</taxon>
        <taxon>Fungi</taxon>
        <taxon>Dikarya</taxon>
        <taxon>Ascomycota</taxon>
        <taxon>Saccharomycotina</taxon>
        <taxon>Saccharomycetes</taxon>
        <taxon>Saccharomycetales</taxon>
        <taxon>Saccharomycetaceae</taxon>
        <taxon>Henningerozyma</taxon>
    </lineage>
</organism>
<evidence type="ECO:0000256" key="4">
    <source>
        <dbReference type="ARBA" id="ARBA00022840"/>
    </source>
</evidence>
<dbReference type="GO" id="GO:0030956">
    <property type="term" value="C:glutamyl-tRNA(Gln) amidotransferase complex"/>
    <property type="evidence" value="ECO:0007669"/>
    <property type="project" value="UniProtKB-UniRule"/>
</dbReference>
<dbReference type="SUPFAM" id="SSF55931">
    <property type="entry name" value="Glutamine synthetase/guanido kinase"/>
    <property type="match status" value="1"/>
</dbReference>
<dbReference type="eggNOG" id="KOG2438">
    <property type="taxonomic scope" value="Eukaryota"/>
</dbReference>
<dbReference type="HOGENOM" id="CLU_019240_4_0_1"/>
<evidence type="ECO:0000256" key="1">
    <source>
        <dbReference type="ARBA" id="ARBA00005306"/>
    </source>
</evidence>
<evidence type="ECO:0000313" key="10">
    <source>
        <dbReference type="EMBL" id="CCH60563.1"/>
    </source>
</evidence>
<sequence length="569" mass="65472">MTVGMSGVAHVTNRRFSFKILRLSKYSSRVAALQTLFRINRRSYSVQPEFKLKCGLEIHTQLQTKYKLFSSTLNSSLETKPNHNVSFYDAAIPGTQPILNYEPVIFATKLALALNSTINSSCSFDRKHYFYPDQPAGYQITQHFSPFAKGGCLMLYGDLDNIDEINKKINIIQIQIEQDTGKSIYNRNNSGDGRLVDLNRSNVPLIELVTYPDFTDCKQIVSFIKKYQNLVRHLHISTGDLETGALRVDVNVNVNDFPRVELKNLPNTSEISKAIKYEYYRQVDILKSAKDNSYVEYLAETRSWDGSRTHLLRTKETHTDYRYIPDLELPVVNFSQNFISTMKNNLGLLPDQLIRKLLAEPYCLSLKDARIFSISSNSKNNLYSHNDLSTYFFETFHSYSSLCKRYNIATESKLVVNWILHNLLGILNRYSIPLKSVSHTFLTPKSFSYFLYLIKTSRITNSTAKLMLPSILKSFDPNDEKYSKQINFDDILGQYDLAPISEEHHKDVQDLCRAILNDIKDQSLIECIVSGKKKNGLKFLIGQGMRKSQGRITSKEFELNYKKLLNIKW</sequence>
<dbReference type="NCBIfam" id="NF004012">
    <property type="entry name" value="PRK05477.1-2"/>
    <property type="match status" value="1"/>
</dbReference>
<keyword evidence="4 8" id="KW-0067">ATP-binding</keyword>
<dbReference type="HAMAP" id="MF_00121">
    <property type="entry name" value="GatB"/>
    <property type="match status" value="1"/>
</dbReference>
<comment type="catalytic activity">
    <reaction evidence="7 8">
        <text>L-glutamyl-tRNA(Gln) + L-glutamine + ATP + H2O = L-glutaminyl-tRNA(Gln) + L-glutamate + ADP + phosphate + H(+)</text>
        <dbReference type="Rhea" id="RHEA:17521"/>
        <dbReference type="Rhea" id="RHEA-COMP:9681"/>
        <dbReference type="Rhea" id="RHEA-COMP:9684"/>
        <dbReference type="ChEBI" id="CHEBI:15377"/>
        <dbReference type="ChEBI" id="CHEBI:15378"/>
        <dbReference type="ChEBI" id="CHEBI:29985"/>
        <dbReference type="ChEBI" id="CHEBI:30616"/>
        <dbReference type="ChEBI" id="CHEBI:43474"/>
        <dbReference type="ChEBI" id="CHEBI:58359"/>
        <dbReference type="ChEBI" id="CHEBI:78520"/>
        <dbReference type="ChEBI" id="CHEBI:78521"/>
        <dbReference type="ChEBI" id="CHEBI:456216"/>
    </reaction>
</comment>
<dbReference type="OrthoDB" id="1722066at2759"/>
<dbReference type="NCBIfam" id="TIGR00133">
    <property type="entry name" value="gatB"/>
    <property type="match status" value="1"/>
</dbReference>
<evidence type="ECO:0000313" key="11">
    <source>
        <dbReference type="Proteomes" id="UP000002866"/>
    </source>
</evidence>
<comment type="subcellular location">
    <subcellularLocation>
        <location evidence="8">Mitochondrion</location>
    </subcellularLocation>
</comment>
<keyword evidence="6 8" id="KW-0496">Mitochondrion</keyword>
<gene>
    <name evidence="10" type="primary">TBLA0D00550</name>
    <name evidence="8" type="synonym">PET112</name>
    <name evidence="10" type="ORF">TBLA_0D00550</name>
</gene>
<dbReference type="FunCoup" id="I2H2G1">
    <property type="interactions" value="403"/>
</dbReference>
<dbReference type="GO" id="GO:0005739">
    <property type="term" value="C:mitochondrion"/>
    <property type="evidence" value="ECO:0007669"/>
    <property type="project" value="UniProtKB-SubCell"/>
</dbReference>
<keyword evidence="2 8" id="KW-0436">Ligase</keyword>
<keyword evidence="5 8" id="KW-0648">Protein biosynthesis</keyword>
<name>I2H2G1_HENB6</name>
<evidence type="ECO:0000256" key="5">
    <source>
        <dbReference type="ARBA" id="ARBA00022917"/>
    </source>
</evidence>
<dbReference type="SUPFAM" id="SSF89095">
    <property type="entry name" value="GatB/YqeY motif"/>
    <property type="match status" value="1"/>
</dbReference>
<dbReference type="Pfam" id="PF02637">
    <property type="entry name" value="GatB_Yqey"/>
    <property type="match status" value="1"/>
</dbReference>
<evidence type="ECO:0000259" key="9">
    <source>
        <dbReference type="SMART" id="SM00845"/>
    </source>
</evidence>
<evidence type="ECO:0000256" key="6">
    <source>
        <dbReference type="ARBA" id="ARBA00023128"/>
    </source>
</evidence>
<evidence type="ECO:0000256" key="3">
    <source>
        <dbReference type="ARBA" id="ARBA00022741"/>
    </source>
</evidence>
<dbReference type="GO" id="GO:0032543">
    <property type="term" value="P:mitochondrial translation"/>
    <property type="evidence" value="ECO:0007669"/>
    <property type="project" value="UniProtKB-UniRule"/>
</dbReference>
<dbReference type="InParanoid" id="I2H2G1"/>
<dbReference type="PANTHER" id="PTHR11659">
    <property type="entry name" value="GLUTAMYL-TRNA GLN AMIDOTRANSFERASE SUBUNIT B MITOCHONDRIAL AND PROKARYOTIC PET112-RELATED"/>
    <property type="match status" value="1"/>
</dbReference>
<dbReference type="InterPro" id="IPR006075">
    <property type="entry name" value="Asn/Gln-tRNA_Trfase_suB/E_cat"/>
</dbReference>
<comment type="similarity">
    <text evidence="1 8">Belongs to the GatB/GatE family. GatB subfamily.</text>
</comment>
<dbReference type="AlphaFoldDB" id="I2H2G1"/>
<dbReference type="GO" id="GO:0005524">
    <property type="term" value="F:ATP binding"/>
    <property type="evidence" value="ECO:0007669"/>
    <property type="project" value="UniProtKB-KW"/>
</dbReference>
<dbReference type="InterPro" id="IPR017959">
    <property type="entry name" value="Asn/Gln-tRNA_amidoTrfase_suB/E"/>
</dbReference>
<dbReference type="OMA" id="FELMFKE"/>
<evidence type="ECO:0000256" key="7">
    <source>
        <dbReference type="ARBA" id="ARBA00047913"/>
    </source>
</evidence>
<dbReference type="Pfam" id="PF02934">
    <property type="entry name" value="GatB_N"/>
    <property type="match status" value="1"/>
</dbReference>
<comment type="function">
    <text evidence="8">Allows the formation of correctly charged Gln-tRNA(Gln) through the transamidation of misacylated Glu-tRNA(Gln) in the mitochondria. The reaction takes place in the presence of glutamine and ATP through an activated gamma-phospho-Glu-tRNA(Gln).</text>
</comment>
<proteinExistence type="inferred from homology"/>
<dbReference type="GO" id="GO:0070681">
    <property type="term" value="P:glutaminyl-tRNAGln biosynthesis via transamidation"/>
    <property type="evidence" value="ECO:0007669"/>
    <property type="project" value="UniProtKB-UniRule"/>
</dbReference>
<dbReference type="GeneID" id="14495667"/>
<dbReference type="InterPro" id="IPR014746">
    <property type="entry name" value="Gln_synth/guanido_kin_cat_dom"/>
</dbReference>
<dbReference type="STRING" id="1071380.I2H2G1"/>
<dbReference type="PROSITE" id="PS01234">
    <property type="entry name" value="GATB"/>
    <property type="match status" value="1"/>
</dbReference>